<evidence type="ECO:0000313" key="15">
    <source>
        <dbReference type="Proteomes" id="UP000472676"/>
    </source>
</evidence>
<comment type="similarity">
    <text evidence="9">Belongs to the peroxiredoxin family. BCP/PrxQ subfamily.</text>
</comment>
<dbReference type="Pfam" id="PF00578">
    <property type="entry name" value="AhpC-TSA"/>
    <property type="match status" value="1"/>
</dbReference>
<dbReference type="GO" id="GO:0034599">
    <property type="term" value="P:cellular response to oxidative stress"/>
    <property type="evidence" value="ECO:0007669"/>
    <property type="project" value="TreeGrafter"/>
</dbReference>
<dbReference type="EC" id="1.11.1.24" evidence="2"/>
<dbReference type="Proteomes" id="UP000472676">
    <property type="component" value="Unassembled WGS sequence"/>
</dbReference>
<organism evidence="14 15">
    <name type="scientific">Solimonas terrae</name>
    <dbReference type="NCBI Taxonomy" id="1396819"/>
    <lineage>
        <taxon>Bacteria</taxon>
        <taxon>Pseudomonadati</taxon>
        <taxon>Pseudomonadota</taxon>
        <taxon>Gammaproteobacteria</taxon>
        <taxon>Nevskiales</taxon>
        <taxon>Nevskiaceae</taxon>
        <taxon>Solimonas</taxon>
    </lineage>
</organism>
<evidence type="ECO:0000256" key="4">
    <source>
        <dbReference type="ARBA" id="ARBA00022862"/>
    </source>
</evidence>
<dbReference type="CDD" id="cd03017">
    <property type="entry name" value="PRX_BCP"/>
    <property type="match status" value="1"/>
</dbReference>
<evidence type="ECO:0000256" key="6">
    <source>
        <dbReference type="ARBA" id="ARBA00023157"/>
    </source>
</evidence>
<evidence type="ECO:0000256" key="7">
    <source>
        <dbReference type="ARBA" id="ARBA00023284"/>
    </source>
</evidence>
<evidence type="ECO:0000256" key="10">
    <source>
        <dbReference type="ARBA" id="ARBA00042639"/>
    </source>
</evidence>
<protein>
    <recommendedName>
        <fullName evidence="2">thioredoxin-dependent peroxiredoxin</fullName>
        <ecNumber evidence="2">1.11.1.24</ecNumber>
    </recommendedName>
    <alternativeName>
        <fullName evidence="8">Thioredoxin peroxidase</fullName>
    </alternativeName>
    <alternativeName>
        <fullName evidence="10">Thioredoxin-dependent peroxiredoxin Bcp</fullName>
    </alternativeName>
</protein>
<evidence type="ECO:0000256" key="2">
    <source>
        <dbReference type="ARBA" id="ARBA00013017"/>
    </source>
</evidence>
<keyword evidence="4" id="KW-0049">Antioxidant</keyword>
<proteinExistence type="inferred from homology"/>
<evidence type="ECO:0000256" key="11">
    <source>
        <dbReference type="ARBA" id="ARBA00049091"/>
    </source>
</evidence>
<evidence type="ECO:0000256" key="1">
    <source>
        <dbReference type="ARBA" id="ARBA00003330"/>
    </source>
</evidence>
<name>A0A6M2BLF0_9GAMM</name>
<dbReference type="SUPFAM" id="SSF52833">
    <property type="entry name" value="Thioredoxin-like"/>
    <property type="match status" value="1"/>
</dbReference>
<gene>
    <name evidence="14" type="ORF">G7Y85_02115</name>
</gene>
<sequence>MRAIRVLAVALLGLAAAAPAWAALAVGSEAPDFSAPSALGGEDYAFSLADALKQGPVVVYFYPKAFTKGCTIEAHQFAQAMDQYKALGASVIGVSSDDIGTLHRFSLSECGSKFPVAADPDQKIINEYDAKMPLLNYATRISYVIAPDHKIIYAYSALDPSEHVANTLNAIKQWKQAQSAPTASP</sequence>
<evidence type="ECO:0000259" key="13">
    <source>
        <dbReference type="PROSITE" id="PS51352"/>
    </source>
</evidence>
<keyword evidence="5" id="KW-0560">Oxidoreductase</keyword>
<dbReference type="InterPro" id="IPR036249">
    <property type="entry name" value="Thioredoxin-like_sf"/>
</dbReference>
<feature type="signal peptide" evidence="12">
    <location>
        <begin position="1"/>
        <end position="22"/>
    </location>
</feature>
<evidence type="ECO:0000256" key="3">
    <source>
        <dbReference type="ARBA" id="ARBA00022559"/>
    </source>
</evidence>
<accession>A0A6M2BLF0</accession>
<dbReference type="GO" id="GO:0008379">
    <property type="term" value="F:thioredoxin peroxidase activity"/>
    <property type="evidence" value="ECO:0007669"/>
    <property type="project" value="TreeGrafter"/>
</dbReference>
<evidence type="ECO:0000256" key="9">
    <source>
        <dbReference type="ARBA" id="ARBA00038489"/>
    </source>
</evidence>
<evidence type="ECO:0000256" key="12">
    <source>
        <dbReference type="SAM" id="SignalP"/>
    </source>
</evidence>
<reference evidence="14 15" key="1">
    <citation type="journal article" date="2014" name="Int. J. Syst. Evol. Microbiol.">
        <title>Solimonas terrae sp. nov., isolated from soil.</title>
        <authorList>
            <person name="Kim S.J."/>
            <person name="Moon J.Y."/>
            <person name="Weon H.Y."/>
            <person name="Ahn J.H."/>
            <person name="Chen W.M."/>
            <person name="Kwon S.W."/>
        </authorList>
    </citation>
    <scope>NUCLEOTIDE SEQUENCE [LARGE SCALE GENOMIC DNA]</scope>
    <source>
        <strain evidence="14 15">KIS83-12</strain>
    </source>
</reference>
<dbReference type="Gene3D" id="3.40.30.10">
    <property type="entry name" value="Glutaredoxin"/>
    <property type="match status" value="1"/>
</dbReference>
<evidence type="ECO:0000256" key="5">
    <source>
        <dbReference type="ARBA" id="ARBA00023002"/>
    </source>
</evidence>
<dbReference type="AlphaFoldDB" id="A0A6M2BLF0"/>
<dbReference type="InterPro" id="IPR000866">
    <property type="entry name" value="AhpC/TSA"/>
</dbReference>
<keyword evidence="12" id="KW-0732">Signal</keyword>
<evidence type="ECO:0000313" key="14">
    <source>
        <dbReference type="EMBL" id="NGY03552.1"/>
    </source>
</evidence>
<comment type="caution">
    <text evidence="14">The sequence shown here is derived from an EMBL/GenBank/DDBJ whole genome shotgun (WGS) entry which is preliminary data.</text>
</comment>
<dbReference type="GO" id="GO:0045454">
    <property type="term" value="P:cell redox homeostasis"/>
    <property type="evidence" value="ECO:0007669"/>
    <property type="project" value="TreeGrafter"/>
</dbReference>
<comment type="catalytic activity">
    <reaction evidence="11">
        <text>a hydroperoxide + [thioredoxin]-dithiol = an alcohol + [thioredoxin]-disulfide + H2O</text>
        <dbReference type="Rhea" id="RHEA:62620"/>
        <dbReference type="Rhea" id="RHEA-COMP:10698"/>
        <dbReference type="Rhea" id="RHEA-COMP:10700"/>
        <dbReference type="ChEBI" id="CHEBI:15377"/>
        <dbReference type="ChEBI" id="CHEBI:29950"/>
        <dbReference type="ChEBI" id="CHEBI:30879"/>
        <dbReference type="ChEBI" id="CHEBI:35924"/>
        <dbReference type="ChEBI" id="CHEBI:50058"/>
        <dbReference type="EC" id="1.11.1.24"/>
    </reaction>
</comment>
<dbReference type="PROSITE" id="PS51352">
    <property type="entry name" value="THIOREDOXIN_2"/>
    <property type="match status" value="1"/>
</dbReference>
<dbReference type="PANTHER" id="PTHR42801:SF4">
    <property type="entry name" value="AHPC_TSA FAMILY PROTEIN"/>
    <property type="match status" value="1"/>
</dbReference>
<keyword evidence="15" id="KW-1185">Reference proteome</keyword>
<keyword evidence="6" id="KW-1015">Disulfide bond</keyword>
<dbReference type="RefSeq" id="WP_166251051.1">
    <property type="nucleotide sequence ID" value="NZ_JAAMOW010000001.1"/>
</dbReference>
<feature type="domain" description="Thioredoxin" evidence="13">
    <location>
        <begin position="24"/>
        <end position="173"/>
    </location>
</feature>
<dbReference type="EMBL" id="JAAMOW010000001">
    <property type="protein sequence ID" value="NGY03552.1"/>
    <property type="molecule type" value="Genomic_DNA"/>
</dbReference>
<evidence type="ECO:0000256" key="8">
    <source>
        <dbReference type="ARBA" id="ARBA00032824"/>
    </source>
</evidence>
<keyword evidence="3" id="KW-0575">Peroxidase</keyword>
<keyword evidence="7" id="KW-0676">Redox-active center</keyword>
<comment type="function">
    <text evidence="1">Thiol-specific peroxidase that catalyzes the reduction of hydrogen peroxide and organic hydroperoxides to water and alcohols, respectively. Plays a role in cell protection against oxidative stress by detoxifying peroxides and as sensor of hydrogen peroxide-mediated signaling events.</text>
</comment>
<feature type="chain" id="PRO_5026779624" description="thioredoxin-dependent peroxiredoxin" evidence="12">
    <location>
        <begin position="23"/>
        <end position="185"/>
    </location>
</feature>
<dbReference type="InterPro" id="IPR013766">
    <property type="entry name" value="Thioredoxin_domain"/>
</dbReference>
<dbReference type="GO" id="GO:0005737">
    <property type="term" value="C:cytoplasm"/>
    <property type="evidence" value="ECO:0007669"/>
    <property type="project" value="TreeGrafter"/>
</dbReference>
<dbReference type="PANTHER" id="PTHR42801">
    <property type="entry name" value="THIOREDOXIN-DEPENDENT PEROXIDE REDUCTASE"/>
    <property type="match status" value="1"/>
</dbReference>
<dbReference type="InterPro" id="IPR050924">
    <property type="entry name" value="Peroxiredoxin_BCP/PrxQ"/>
</dbReference>